<keyword evidence="4" id="KW-1185">Reference proteome</keyword>
<dbReference type="Proteomes" id="UP000783863">
    <property type="component" value="Unassembled WGS sequence"/>
</dbReference>
<proteinExistence type="predicted"/>
<accession>A0A8J7YMH1</accession>
<comment type="caution">
    <text evidence="3">The sequence shown here is derived from an EMBL/GenBank/DDBJ whole genome shotgun (WGS) entry which is preliminary data.</text>
</comment>
<feature type="compositionally biased region" description="Polar residues" evidence="1">
    <location>
        <begin position="85"/>
        <end position="97"/>
    </location>
</feature>
<evidence type="ECO:0000313" key="4">
    <source>
        <dbReference type="Proteomes" id="UP000783863"/>
    </source>
</evidence>
<reference evidence="3" key="1">
    <citation type="submission" date="2021-06" db="EMBL/GenBank/DDBJ databases">
        <title>Halomicroarcula sp. F24A a new haloarchaeum isolated from saline soil.</title>
        <authorList>
            <person name="Duran-Viseras A."/>
            <person name="Sanchez-Porro C."/>
            <person name="Ventosa A."/>
        </authorList>
    </citation>
    <scope>NUCLEOTIDE SEQUENCE</scope>
    <source>
        <strain evidence="3">F24A</strain>
    </source>
</reference>
<dbReference type="Pfam" id="PF23951">
    <property type="entry name" value="DUF7282"/>
    <property type="match status" value="1"/>
</dbReference>
<feature type="domain" description="DUF7282" evidence="2">
    <location>
        <begin position="94"/>
        <end position="195"/>
    </location>
</feature>
<feature type="region of interest" description="Disordered" evidence="1">
    <location>
        <begin position="220"/>
        <end position="249"/>
    </location>
</feature>
<organism evidence="3 4">
    <name type="scientific">Haloarcula salinisoli</name>
    <dbReference type="NCBI Taxonomy" id="2487746"/>
    <lineage>
        <taxon>Archaea</taxon>
        <taxon>Methanobacteriati</taxon>
        <taxon>Methanobacteriota</taxon>
        <taxon>Stenosarchaea group</taxon>
        <taxon>Halobacteria</taxon>
        <taxon>Halobacteriales</taxon>
        <taxon>Haloarculaceae</taxon>
        <taxon>Haloarcula</taxon>
    </lineage>
</organism>
<dbReference type="AlphaFoldDB" id="A0A8J7YMH1"/>
<gene>
    <name evidence="3" type="ORF">EGD98_09535</name>
</gene>
<dbReference type="EMBL" id="RKLQ01000002">
    <property type="protein sequence ID" value="MBX0303908.1"/>
    <property type="molecule type" value="Genomic_DNA"/>
</dbReference>
<evidence type="ECO:0000313" key="3">
    <source>
        <dbReference type="EMBL" id="MBX0303908.1"/>
    </source>
</evidence>
<dbReference type="RefSeq" id="WP_220588148.1">
    <property type="nucleotide sequence ID" value="NZ_RKLQ01000002.1"/>
</dbReference>
<sequence>MKRTTLLVAVAVAVVTAALTAQAGAVPGPIAQQETPTESPTPSPEETPTNETPTNETPTEDGPLTPENETPEDETPTEDGVVPTDNETTEPAQSLTFEDQETNGTTVTVSNVTLTQPGYVAIHDETLEFSATDSVIGVSDYLPAGEYNNVTITLFDVPGANYTAEGAQTTAPAVNETGNETANDTANETANDTEPSLQGAAELTAMLHVETDAERMMGANETPTPAEETPETPTPETPTPESDNQTMDVEDPMFEFVESGSLLDPPVLVNDTPITDNATVTVVEDTDENETATPTEDGTATPTENETATPTEDGTATPTENETATPTEGTETATGTP</sequence>
<feature type="region of interest" description="Disordered" evidence="1">
    <location>
        <begin position="263"/>
        <end position="337"/>
    </location>
</feature>
<evidence type="ECO:0000256" key="1">
    <source>
        <dbReference type="SAM" id="MobiDB-lite"/>
    </source>
</evidence>
<feature type="region of interest" description="Disordered" evidence="1">
    <location>
        <begin position="171"/>
        <end position="193"/>
    </location>
</feature>
<name>A0A8J7YMH1_9EURY</name>
<feature type="compositionally biased region" description="Low complexity" evidence="1">
    <location>
        <begin position="299"/>
        <end position="337"/>
    </location>
</feature>
<protein>
    <recommendedName>
        <fullName evidence="2">DUF7282 domain-containing protein</fullName>
    </recommendedName>
</protein>
<feature type="compositionally biased region" description="Low complexity" evidence="1">
    <location>
        <begin position="46"/>
        <end position="57"/>
    </location>
</feature>
<dbReference type="InterPro" id="IPR055706">
    <property type="entry name" value="Slg1/2_DUF7282"/>
</dbReference>
<feature type="region of interest" description="Disordered" evidence="1">
    <location>
        <begin position="26"/>
        <end position="104"/>
    </location>
</feature>
<evidence type="ECO:0000259" key="2">
    <source>
        <dbReference type="Pfam" id="PF23951"/>
    </source>
</evidence>